<keyword evidence="3" id="KW-0547">Nucleotide-binding</keyword>
<keyword evidence="2" id="KW-0472">Membrane</keyword>
<evidence type="ECO:0000313" key="7">
    <source>
        <dbReference type="Proteomes" id="UP001237642"/>
    </source>
</evidence>
<sequence length="177" mass="19961">MVASSIWFLVHVTIMLSEGKQLLNNSFHLIPQTAMIVMENYKAENVLSVATRNFHPDSVIGEGAFGRVYKGWVDGNTFAAAKWGTGLVIAIKRYKTQANKEWLTKINSLGKLCHPNIVKLIGYCIDKKHRLLVYEYMPHGSLDTHLFKRDSDFQPLSWKLRISIALGAAKGLAYLHC</sequence>
<dbReference type="Gene3D" id="3.30.200.20">
    <property type="entry name" value="Phosphorylase Kinase, domain 1"/>
    <property type="match status" value="1"/>
</dbReference>
<reference evidence="6" key="1">
    <citation type="submission" date="2023-02" db="EMBL/GenBank/DDBJ databases">
        <title>Genome of toxic invasive species Heracleum sosnowskyi carries increased number of genes despite the absence of recent whole-genome duplications.</title>
        <authorList>
            <person name="Schelkunov M."/>
            <person name="Shtratnikova V."/>
            <person name="Makarenko M."/>
            <person name="Klepikova A."/>
            <person name="Omelchenko D."/>
            <person name="Novikova G."/>
            <person name="Obukhova E."/>
            <person name="Bogdanov V."/>
            <person name="Penin A."/>
            <person name="Logacheva M."/>
        </authorList>
    </citation>
    <scope>NUCLEOTIDE SEQUENCE</scope>
    <source>
        <strain evidence="6">Hsosn_3</strain>
        <tissue evidence="6">Leaf</tissue>
    </source>
</reference>
<dbReference type="InterPro" id="IPR000719">
    <property type="entry name" value="Prot_kinase_dom"/>
</dbReference>
<feature type="signal peptide" evidence="4">
    <location>
        <begin position="1"/>
        <end position="19"/>
    </location>
</feature>
<dbReference type="GO" id="GO:0005886">
    <property type="term" value="C:plasma membrane"/>
    <property type="evidence" value="ECO:0007669"/>
    <property type="project" value="UniProtKB-SubCell"/>
</dbReference>
<feature type="binding site" evidence="3">
    <location>
        <position position="92"/>
    </location>
    <ligand>
        <name>ATP</name>
        <dbReference type="ChEBI" id="CHEBI:30616"/>
    </ligand>
</feature>
<evidence type="ECO:0000313" key="6">
    <source>
        <dbReference type="EMBL" id="KAK1387759.1"/>
    </source>
</evidence>
<proteinExistence type="predicted"/>
<dbReference type="GO" id="GO:0005524">
    <property type="term" value="F:ATP binding"/>
    <property type="evidence" value="ECO:0007669"/>
    <property type="project" value="UniProtKB-UniRule"/>
</dbReference>
<dbReference type="Pfam" id="PF07714">
    <property type="entry name" value="PK_Tyr_Ser-Thr"/>
    <property type="match status" value="1"/>
</dbReference>
<reference evidence="6" key="2">
    <citation type="submission" date="2023-05" db="EMBL/GenBank/DDBJ databases">
        <authorList>
            <person name="Schelkunov M.I."/>
        </authorList>
    </citation>
    <scope>NUCLEOTIDE SEQUENCE</scope>
    <source>
        <strain evidence="6">Hsosn_3</strain>
        <tissue evidence="6">Leaf</tissue>
    </source>
</reference>
<dbReference type="Proteomes" id="UP001237642">
    <property type="component" value="Unassembled WGS sequence"/>
</dbReference>
<comment type="caution">
    <text evidence="6">The sequence shown here is derived from an EMBL/GenBank/DDBJ whole genome shotgun (WGS) entry which is preliminary data.</text>
</comment>
<evidence type="ECO:0000259" key="5">
    <source>
        <dbReference type="PROSITE" id="PS50011"/>
    </source>
</evidence>
<organism evidence="6 7">
    <name type="scientific">Heracleum sosnowskyi</name>
    <dbReference type="NCBI Taxonomy" id="360622"/>
    <lineage>
        <taxon>Eukaryota</taxon>
        <taxon>Viridiplantae</taxon>
        <taxon>Streptophyta</taxon>
        <taxon>Embryophyta</taxon>
        <taxon>Tracheophyta</taxon>
        <taxon>Spermatophyta</taxon>
        <taxon>Magnoliopsida</taxon>
        <taxon>eudicotyledons</taxon>
        <taxon>Gunneridae</taxon>
        <taxon>Pentapetalae</taxon>
        <taxon>asterids</taxon>
        <taxon>campanulids</taxon>
        <taxon>Apiales</taxon>
        <taxon>Apiaceae</taxon>
        <taxon>Apioideae</taxon>
        <taxon>apioid superclade</taxon>
        <taxon>Tordylieae</taxon>
        <taxon>Tordyliinae</taxon>
        <taxon>Heracleum</taxon>
    </lineage>
</organism>
<dbReference type="Gene3D" id="1.10.510.10">
    <property type="entry name" value="Transferase(Phosphotransferase) domain 1"/>
    <property type="match status" value="1"/>
</dbReference>
<dbReference type="InterPro" id="IPR017441">
    <property type="entry name" value="Protein_kinase_ATP_BS"/>
</dbReference>
<dbReference type="InterPro" id="IPR050823">
    <property type="entry name" value="Plant_Ser_Thr_Prot_Kinase"/>
</dbReference>
<dbReference type="SMART" id="SM00219">
    <property type="entry name" value="TyrKc"/>
    <property type="match status" value="1"/>
</dbReference>
<evidence type="ECO:0000256" key="1">
    <source>
        <dbReference type="ARBA" id="ARBA00004236"/>
    </source>
</evidence>
<dbReference type="PROSITE" id="PS00107">
    <property type="entry name" value="PROTEIN_KINASE_ATP"/>
    <property type="match status" value="1"/>
</dbReference>
<name>A0AAD8IKS1_9APIA</name>
<dbReference type="InterPro" id="IPR001245">
    <property type="entry name" value="Ser-Thr/Tyr_kinase_cat_dom"/>
</dbReference>
<dbReference type="GO" id="GO:0004713">
    <property type="term" value="F:protein tyrosine kinase activity"/>
    <property type="evidence" value="ECO:0007669"/>
    <property type="project" value="InterPro"/>
</dbReference>
<feature type="chain" id="PRO_5042113972" description="Protein kinase domain-containing protein" evidence="4">
    <location>
        <begin position="20"/>
        <end position="177"/>
    </location>
</feature>
<dbReference type="SUPFAM" id="SSF56112">
    <property type="entry name" value="Protein kinase-like (PK-like)"/>
    <property type="match status" value="1"/>
</dbReference>
<comment type="subcellular location">
    <subcellularLocation>
        <location evidence="1">Cell membrane</location>
    </subcellularLocation>
</comment>
<keyword evidence="2" id="KW-1003">Cell membrane</keyword>
<evidence type="ECO:0000256" key="2">
    <source>
        <dbReference type="ARBA" id="ARBA00022475"/>
    </source>
</evidence>
<evidence type="ECO:0000256" key="4">
    <source>
        <dbReference type="SAM" id="SignalP"/>
    </source>
</evidence>
<dbReference type="EMBL" id="JAUIZM010000004">
    <property type="protein sequence ID" value="KAK1387759.1"/>
    <property type="molecule type" value="Genomic_DNA"/>
</dbReference>
<keyword evidence="3" id="KW-0067">ATP-binding</keyword>
<protein>
    <recommendedName>
        <fullName evidence="5">Protein kinase domain-containing protein</fullName>
    </recommendedName>
</protein>
<dbReference type="InterPro" id="IPR020635">
    <property type="entry name" value="Tyr_kinase_cat_dom"/>
</dbReference>
<evidence type="ECO:0000256" key="3">
    <source>
        <dbReference type="PROSITE-ProRule" id="PRU10141"/>
    </source>
</evidence>
<feature type="domain" description="Protein kinase" evidence="5">
    <location>
        <begin position="54"/>
        <end position="177"/>
    </location>
</feature>
<dbReference type="InterPro" id="IPR011009">
    <property type="entry name" value="Kinase-like_dom_sf"/>
</dbReference>
<dbReference type="PROSITE" id="PS50011">
    <property type="entry name" value="PROTEIN_KINASE_DOM"/>
    <property type="match status" value="1"/>
</dbReference>
<dbReference type="PANTHER" id="PTHR45621">
    <property type="entry name" value="OS01G0588500 PROTEIN-RELATED"/>
    <property type="match status" value="1"/>
</dbReference>
<gene>
    <name evidence="6" type="ORF">POM88_015937</name>
</gene>
<dbReference type="AlphaFoldDB" id="A0AAD8IKS1"/>
<accession>A0AAD8IKS1</accession>
<keyword evidence="7" id="KW-1185">Reference proteome</keyword>
<keyword evidence="4" id="KW-0732">Signal</keyword>